<dbReference type="PROSITE" id="PS50885">
    <property type="entry name" value="HAMP"/>
    <property type="match status" value="1"/>
</dbReference>
<evidence type="ECO:0000256" key="7">
    <source>
        <dbReference type="ARBA" id="ARBA00022777"/>
    </source>
</evidence>
<feature type="domain" description="HAMP" evidence="12">
    <location>
        <begin position="191"/>
        <end position="244"/>
    </location>
</feature>
<evidence type="ECO:0000256" key="3">
    <source>
        <dbReference type="ARBA" id="ARBA00012438"/>
    </source>
</evidence>
<evidence type="ECO:0000259" key="12">
    <source>
        <dbReference type="PROSITE" id="PS50885"/>
    </source>
</evidence>
<dbReference type="Gene3D" id="3.30.565.10">
    <property type="entry name" value="Histidine kinase-like ATPase, C-terminal domain"/>
    <property type="match status" value="1"/>
</dbReference>
<organism evidence="13 14">
    <name type="scientific">Imtechella halotolerans K1</name>
    <dbReference type="NCBI Taxonomy" id="946077"/>
    <lineage>
        <taxon>Bacteria</taxon>
        <taxon>Pseudomonadati</taxon>
        <taxon>Bacteroidota</taxon>
        <taxon>Flavobacteriia</taxon>
        <taxon>Flavobacteriales</taxon>
        <taxon>Flavobacteriaceae</taxon>
        <taxon>Imtechella</taxon>
    </lineage>
</organism>
<keyword evidence="8" id="KW-0067">ATP-binding</keyword>
<keyword evidence="10" id="KW-0472">Membrane</keyword>
<evidence type="ECO:0000256" key="1">
    <source>
        <dbReference type="ARBA" id="ARBA00000085"/>
    </source>
</evidence>
<evidence type="ECO:0000256" key="8">
    <source>
        <dbReference type="ARBA" id="ARBA00022840"/>
    </source>
</evidence>
<evidence type="ECO:0000256" key="4">
    <source>
        <dbReference type="ARBA" id="ARBA00022553"/>
    </source>
</evidence>
<feature type="transmembrane region" description="Helical" evidence="10">
    <location>
        <begin position="167"/>
        <end position="188"/>
    </location>
</feature>
<keyword evidence="7 13" id="KW-0418">Kinase</keyword>
<dbReference type="InterPro" id="IPR036097">
    <property type="entry name" value="HisK_dim/P_sf"/>
</dbReference>
<comment type="caution">
    <text evidence="13">The sequence shown here is derived from an EMBL/GenBank/DDBJ whole genome shotgun (WGS) entry which is preliminary data.</text>
</comment>
<dbReference type="GO" id="GO:0000155">
    <property type="term" value="F:phosphorelay sensor kinase activity"/>
    <property type="evidence" value="ECO:0007669"/>
    <property type="project" value="InterPro"/>
</dbReference>
<feature type="domain" description="Histidine kinase" evidence="11">
    <location>
        <begin position="261"/>
        <end position="469"/>
    </location>
</feature>
<keyword evidence="6" id="KW-0547">Nucleotide-binding</keyword>
<name>I0WHM1_9FLAO</name>
<dbReference type="CDD" id="cd00075">
    <property type="entry name" value="HATPase"/>
    <property type="match status" value="1"/>
</dbReference>
<keyword evidence="10" id="KW-1133">Transmembrane helix</keyword>
<dbReference type="PATRIC" id="fig|946077.3.peg.618"/>
<keyword evidence="5" id="KW-0808">Transferase</keyword>
<dbReference type="EMBL" id="AJJU01000003">
    <property type="protein sequence ID" value="EID75887.1"/>
    <property type="molecule type" value="Genomic_DNA"/>
</dbReference>
<dbReference type="eggNOG" id="COG5000">
    <property type="taxonomic scope" value="Bacteria"/>
</dbReference>
<dbReference type="SUPFAM" id="SSF55874">
    <property type="entry name" value="ATPase domain of HSP90 chaperone/DNA topoisomerase II/histidine kinase"/>
    <property type="match status" value="1"/>
</dbReference>
<keyword evidence="9" id="KW-0902">Two-component regulatory system</keyword>
<comment type="subcellular location">
    <subcellularLocation>
        <location evidence="2">Membrane</location>
    </subcellularLocation>
</comment>
<dbReference type="PROSITE" id="PS50109">
    <property type="entry name" value="HIS_KIN"/>
    <property type="match status" value="1"/>
</dbReference>
<evidence type="ECO:0000259" key="11">
    <source>
        <dbReference type="PROSITE" id="PS50109"/>
    </source>
</evidence>
<dbReference type="OrthoDB" id="9776727at2"/>
<protein>
    <recommendedName>
        <fullName evidence="3">histidine kinase</fullName>
        <ecNumber evidence="3">2.7.13.3</ecNumber>
    </recommendedName>
</protein>
<comment type="catalytic activity">
    <reaction evidence="1">
        <text>ATP + protein L-histidine = ADP + protein N-phospho-L-histidine.</text>
        <dbReference type="EC" id="2.7.13.3"/>
    </reaction>
</comment>
<keyword evidence="10" id="KW-0812">Transmembrane</keyword>
<dbReference type="GO" id="GO:0005524">
    <property type="term" value="F:ATP binding"/>
    <property type="evidence" value="ECO:0007669"/>
    <property type="project" value="UniProtKB-KW"/>
</dbReference>
<gene>
    <name evidence="13" type="ORF">W5A_03054</name>
</gene>
<dbReference type="InterPro" id="IPR003661">
    <property type="entry name" value="HisK_dim/P_dom"/>
</dbReference>
<dbReference type="PRINTS" id="PR00344">
    <property type="entry name" value="BCTRLSENSOR"/>
</dbReference>
<evidence type="ECO:0000313" key="13">
    <source>
        <dbReference type="EMBL" id="EID75887.1"/>
    </source>
</evidence>
<reference evidence="13 14" key="1">
    <citation type="journal article" date="2012" name="J. Bacteriol.">
        <title>Genome Sequence of the Halotolerant Bacterium Imtechella halotolerans K1T.</title>
        <authorList>
            <person name="Kumar S."/>
            <person name="Vikram S."/>
            <person name="Subramanian S."/>
            <person name="Raghava G.P."/>
            <person name="Pinnaka A.K."/>
        </authorList>
    </citation>
    <scope>NUCLEOTIDE SEQUENCE [LARGE SCALE GENOMIC DNA]</scope>
    <source>
        <strain evidence="13 14">K1</strain>
    </source>
</reference>
<dbReference type="InterPro" id="IPR003594">
    <property type="entry name" value="HATPase_dom"/>
</dbReference>
<keyword evidence="4" id="KW-0597">Phosphoprotein</keyword>
<dbReference type="InterPro" id="IPR005467">
    <property type="entry name" value="His_kinase_dom"/>
</dbReference>
<dbReference type="Pfam" id="PF02518">
    <property type="entry name" value="HATPase_c"/>
    <property type="match status" value="1"/>
</dbReference>
<dbReference type="SUPFAM" id="SSF47384">
    <property type="entry name" value="Homodimeric domain of signal transducing histidine kinase"/>
    <property type="match status" value="1"/>
</dbReference>
<dbReference type="PANTHER" id="PTHR43065:SF46">
    <property type="entry name" value="C4-DICARBOXYLATE TRANSPORT SENSOR PROTEIN DCTB"/>
    <property type="match status" value="1"/>
</dbReference>
<accession>I0WHM1</accession>
<evidence type="ECO:0000256" key="9">
    <source>
        <dbReference type="ARBA" id="ARBA00023012"/>
    </source>
</evidence>
<dbReference type="STRING" id="946077.W5A_03054"/>
<proteinExistence type="predicted"/>
<dbReference type="PANTHER" id="PTHR43065">
    <property type="entry name" value="SENSOR HISTIDINE KINASE"/>
    <property type="match status" value="1"/>
</dbReference>
<dbReference type="RefSeq" id="WP_008237261.1">
    <property type="nucleotide sequence ID" value="NZ_AJJU01000003.1"/>
</dbReference>
<evidence type="ECO:0000256" key="10">
    <source>
        <dbReference type="SAM" id="Phobius"/>
    </source>
</evidence>
<sequence length="469" mass="54129">MIFLVLIAFILIAVVTIYQYKEQSIDYHEERLERKEEQIKAQISYVLQRTTFPVETQYIPLIFRDEIYQIADVQNINFNLFDLQGNLLKSSRPKFDTDTSRISIPSDILNQLDESLSNRYVEKKIAAGDRYQSSYSYITDSQFKPIAILNLPYFEDDSFNNMELREFLYRLSAVYFFLLIIAVILAYFMSRYITRSLRTIGERLDRIRINKRNEKIILKNPSEEIGNLVAAYNSMVEELEDSTAKLAKSEREQAWREMAKQIAHEIKNPLTPMRLTVQSFQRKFDPNSPDIQKKLQEFSETLIQQIDTMSNIASAFSNFANMPAQRMEKLNIVSVIKLTVDLFKENCIEFESSNPDIKATIDRDQVTRIITNLIKNAIQSVPNGRQPIIKVNIHETLREILITISDNGIGIPETLKEKVFEPKFTTKTSGTGLGLGIVKNIIESYQGSINFTSEIDKGTTFTISLPKDL</sequence>
<dbReference type="Pfam" id="PF00512">
    <property type="entry name" value="HisKA"/>
    <property type="match status" value="1"/>
</dbReference>
<dbReference type="Proteomes" id="UP000005938">
    <property type="component" value="Unassembled WGS sequence"/>
</dbReference>
<keyword evidence="14" id="KW-1185">Reference proteome</keyword>
<dbReference type="AlphaFoldDB" id="I0WHM1"/>
<evidence type="ECO:0000256" key="2">
    <source>
        <dbReference type="ARBA" id="ARBA00004370"/>
    </source>
</evidence>
<dbReference type="SMART" id="SM00388">
    <property type="entry name" value="HisKA"/>
    <property type="match status" value="1"/>
</dbReference>
<evidence type="ECO:0000256" key="5">
    <source>
        <dbReference type="ARBA" id="ARBA00022679"/>
    </source>
</evidence>
<dbReference type="Gene3D" id="1.10.287.130">
    <property type="match status" value="1"/>
</dbReference>
<dbReference type="SMART" id="SM00387">
    <property type="entry name" value="HATPase_c"/>
    <property type="match status" value="1"/>
</dbReference>
<dbReference type="EC" id="2.7.13.3" evidence="3"/>
<dbReference type="SMART" id="SM00304">
    <property type="entry name" value="HAMP"/>
    <property type="match status" value="1"/>
</dbReference>
<dbReference type="InterPro" id="IPR004358">
    <property type="entry name" value="Sig_transdc_His_kin-like_C"/>
</dbReference>
<evidence type="ECO:0000256" key="6">
    <source>
        <dbReference type="ARBA" id="ARBA00022741"/>
    </source>
</evidence>
<dbReference type="Gene3D" id="6.10.340.10">
    <property type="match status" value="1"/>
</dbReference>
<dbReference type="InterPro" id="IPR003660">
    <property type="entry name" value="HAMP_dom"/>
</dbReference>
<evidence type="ECO:0000313" key="14">
    <source>
        <dbReference type="Proteomes" id="UP000005938"/>
    </source>
</evidence>
<dbReference type="InterPro" id="IPR036890">
    <property type="entry name" value="HATPase_C_sf"/>
</dbReference>
<dbReference type="GO" id="GO:0016020">
    <property type="term" value="C:membrane"/>
    <property type="evidence" value="ECO:0007669"/>
    <property type="project" value="UniProtKB-SubCell"/>
</dbReference>
<dbReference type="CDD" id="cd00082">
    <property type="entry name" value="HisKA"/>
    <property type="match status" value="1"/>
</dbReference>